<dbReference type="EMBL" id="DS999644">
    <property type="protein sequence ID" value="EFE78317.2"/>
    <property type="molecule type" value="Genomic_DNA"/>
</dbReference>
<accession>D6AUF7</accession>
<gene>
    <name evidence="2" type="ORF">SSGG_05684</name>
</gene>
<dbReference type="PRINTS" id="PR00420">
    <property type="entry name" value="RNGMNOXGNASE"/>
</dbReference>
<dbReference type="InterPro" id="IPR002938">
    <property type="entry name" value="FAD-bd"/>
</dbReference>
<feature type="domain" description="FAD-binding" evidence="1">
    <location>
        <begin position="320"/>
        <end position="386"/>
    </location>
</feature>
<dbReference type="Gene3D" id="3.30.9.30">
    <property type="match status" value="1"/>
</dbReference>
<dbReference type="Pfam" id="PF01494">
    <property type="entry name" value="FAD_binding_3"/>
    <property type="match status" value="2"/>
</dbReference>
<dbReference type="AlphaFoldDB" id="D6AUF7"/>
<proteinExistence type="predicted"/>
<dbReference type="SUPFAM" id="SSF51905">
    <property type="entry name" value="FAD/NAD(P)-binding domain"/>
    <property type="match status" value="1"/>
</dbReference>
<dbReference type="InterPro" id="IPR053212">
    <property type="entry name" value="DHP_3-monooxygenase"/>
</dbReference>
<dbReference type="Gene3D" id="3.50.50.60">
    <property type="entry name" value="FAD/NAD(P)-binding domain"/>
    <property type="match status" value="1"/>
</dbReference>
<dbReference type="GO" id="GO:0071949">
    <property type="term" value="F:FAD binding"/>
    <property type="evidence" value="ECO:0007669"/>
    <property type="project" value="InterPro"/>
</dbReference>
<sequence>MQGDLRPVAPPQRQRCRGRCPEHRVSGVPVMRGGSVAVVGGSIAGCAVALAASRGGAERVTVLERADDRLRDRGVGIALHSDRYDELREAGYVAPEMPWAPLTRRVWSVRDGEADHGRVVGEQPFPFRAYGWGSLWSELRRRVPDGVSYRSGAVVTAVEPDADGATLRLADGYEEHFDLVIGADGYRSVVREAMFPGADATYAGYIGWRGTSPDVAGLPSDGNDAHNIVFPGGHCMIYRIPDGVGGHRLNWVLYTAPPQTDGLHPDLRTPTSLPPGRLNSELTAHLRALVADNFPPYWAARVLRTPAETTFIQPIYDLEVPHYTSGRLVLVGDAASVARPHIGGGSVKALQDATALEAAWAAGDSWKEVLEGYDARRGSVGAAMVALARRMGDAQVENTPDWTAMDQAGFDAWWQAQNSGSDRRSGFGGHSMKAG</sequence>
<dbReference type="SUPFAM" id="SSF54373">
    <property type="entry name" value="FAD-linked reductases, C-terminal domain"/>
    <property type="match status" value="1"/>
</dbReference>
<organism evidence="2 3">
    <name type="scientific">Streptomyces filamentosus NRRL 15998</name>
    <dbReference type="NCBI Taxonomy" id="457431"/>
    <lineage>
        <taxon>Bacteria</taxon>
        <taxon>Bacillati</taxon>
        <taxon>Actinomycetota</taxon>
        <taxon>Actinomycetes</taxon>
        <taxon>Kitasatosporales</taxon>
        <taxon>Streptomycetaceae</taxon>
        <taxon>Streptomyces</taxon>
    </lineage>
</organism>
<evidence type="ECO:0000259" key="1">
    <source>
        <dbReference type="Pfam" id="PF01494"/>
    </source>
</evidence>
<feature type="domain" description="FAD-binding" evidence="1">
    <location>
        <begin position="35"/>
        <end position="194"/>
    </location>
</feature>
<reference evidence="3" key="2">
    <citation type="submission" date="2008-12" db="EMBL/GenBank/DDBJ databases">
        <title>Annotation of Streptomyces roseosporus strain NRRL 15998.</title>
        <authorList>
            <consortium name="The Broad Institute Genome Sequencing Platform"/>
            <consortium name="Broad Institute Microbial Sequencing Center"/>
            <person name="Fischbach M."/>
            <person name="Ward D."/>
            <person name="Young S."/>
            <person name="Kodira C.D."/>
            <person name="Zeng Q."/>
            <person name="Koehrsen M."/>
            <person name="Godfrey P."/>
            <person name="Alvarado L."/>
            <person name="Berlin A.M."/>
            <person name="Borenstein D."/>
            <person name="Chen Z."/>
            <person name="Engels R."/>
            <person name="Freedman E."/>
            <person name="Gellesch M."/>
            <person name="Goldberg J."/>
            <person name="Griggs A."/>
            <person name="Gujja S."/>
            <person name="Heiman D.I."/>
            <person name="Hepburn T.A."/>
            <person name="Howarth C."/>
            <person name="Jen D."/>
            <person name="Larson L."/>
            <person name="Lewis B."/>
            <person name="Mehta T."/>
            <person name="Park D."/>
            <person name="Pearson M."/>
            <person name="Roberts A."/>
            <person name="Saif S."/>
            <person name="Shea T.D."/>
            <person name="Shenoy N."/>
            <person name="Sisk P."/>
            <person name="Stolte C."/>
            <person name="Sykes S.N."/>
            <person name="Walk T."/>
            <person name="White J."/>
            <person name="Yandava C."/>
            <person name="Straight P."/>
            <person name="Clardy J."/>
            <person name="Hung D."/>
            <person name="Kolter R."/>
            <person name="Mekalanos J."/>
            <person name="Walker S."/>
            <person name="Walsh C.T."/>
            <person name="Wieland B.L.C."/>
            <person name="Ilzarbe M."/>
            <person name="Galagan J."/>
            <person name="Nusbaum C."/>
            <person name="Birren B."/>
        </authorList>
    </citation>
    <scope>NUCLEOTIDE SEQUENCE [LARGE SCALE GENOMIC DNA]</scope>
    <source>
        <strain evidence="3">NRRL 15998</strain>
    </source>
</reference>
<evidence type="ECO:0000313" key="2">
    <source>
        <dbReference type="EMBL" id="EFE78317.2"/>
    </source>
</evidence>
<dbReference type="PANTHER" id="PTHR47469:SF2">
    <property type="entry name" value="OS06G0597600 PROTEIN"/>
    <property type="match status" value="1"/>
</dbReference>
<name>D6AUF7_STRFL</name>
<reference evidence="3" key="1">
    <citation type="submission" date="2008-10" db="EMBL/GenBank/DDBJ databases">
        <authorList>
            <person name="Molnar K."/>
        </authorList>
    </citation>
    <scope>NUCLEOTIDE SEQUENCE [LARGE SCALE GENOMIC DNA]</scope>
    <source>
        <strain evidence="3">NRRL 15998</strain>
    </source>
</reference>
<protein>
    <submittedName>
        <fullName evidence="2">FscO</fullName>
    </submittedName>
</protein>
<evidence type="ECO:0000313" key="3">
    <source>
        <dbReference type="Proteomes" id="UP000003986"/>
    </source>
</evidence>
<dbReference type="InterPro" id="IPR036188">
    <property type="entry name" value="FAD/NAD-bd_sf"/>
</dbReference>
<dbReference type="Proteomes" id="UP000003986">
    <property type="component" value="Unassembled WGS sequence"/>
</dbReference>
<dbReference type="PANTHER" id="PTHR47469">
    <property type="entry name" value="MONOOXYGENASE-LIKE"/>
    <property type="match status" value="1"/>
</dbReference>